<dbReference type="SUPFAM" id="SSF54236">
    <property type="entry name" value="Ubiquitin-like"/>
    <property type="match status" value="1"/>
</dbReference>
<gene>
    <name evidence="3" type="primary">Rassf7</name>
    <name evidence="3" type="ORF">T4C_5861</name>
</gene>
<evidence type="ECO:0000256" key="2">
    <source>
        <dbReference type="SAM" id="SignalP"/>
    </source>
</evidence>
<dbReference type="InterPro" id="IPR029071">
    <property type="entry name" value="Ubiquitin-like_domsf"/>
</dbReference>
<evidence type="ECO:0000256" key="1">
    <source>
        <dbReference type="SAM" id="Coils"/>
    </source>
</evidence>
<evidence type="ECO:0000313" key="3">
    <source>
        <dbReference type="EMBL" id="KRZ45317.1"/>
    </source>
</evidence>
<sequence length="414" mass="47275">LLLLLLLLLLFCSVVVVVEMQLTVWVDGYPKVLSNLTEQSTCQEVIYSLAQSTGKTGRFVLVEKRGKMERSLAPTDRLTLLTASALEQNNDIQYLLYRLDPPPPFDYSRRVSSTSSLPRPLPESSLHPFGAYRSSLCQRRTVSALPVPARSTLPLDSNRINKNARGEQCRAPPPSYEQAMQSRAKNLMRTKYEDSAEILETVKNQAVILQEQQEIMNKLDQEIVRWLQRKEFCITEEQLKAQIAEREEELKKVIFNVESFQKQNIESQNANVRVNVEKLTVEIRAATAECQRLESYLADRTAEAQRLEKEIEIEQLHISNKDLMNSINSLDVGELQDQIDVAEETKQSKLAICEQLRFQLKHFNMETLGQCLNGLKLLQKQSANETKDHLLDVTNSINNEALQLQDSKNSSVWV</sequence>
<dbReference type="Proteomes" id="UP000054826">
    <property type="component" value="Unassembled WGS sequence"/>
</dbReference>
<feature type="chain" id="PRO_5006880988" evidence="2">
    <location>
        <begin position="18"/>
        <end position="414"/>
    </location>
</feature>
<keyword evidence="1" id="KW-0175">Coiled coil</keyword>
<protein>
    <submittedName>
        <fullName evidence="3">Ras association domain-containing protein 7</fullName>
    </submittedName>
</protein>
<dbReference type="PANTHER" id="PTHR15286">
    <property type="entry name" value="RAS-ASSOCIATING DOMAIN CONTAINING PROTEIN"/>
    <property type="match status" value="1"/>
</dbReference>
<keyword evidence="2" id="KW-0732">Signal</keyword>
<feature type="non-terminal residue" evidence="3">
    <location>
        <position position="1"/>
    </location>
</feature>
<organism evidence="3 4">
    <name type="scientific">Trichinella pseudospiralis</name>
    <name type="common">Parasitic roundworm</name>
    <dbReference type="NCBI Taxonomy" id="6337"/>
    <lineage>
        <taxon>Eukaryota</taxon>
        <taxon>Metazoa</taxon>
        <taxon>Ecdysozoa</taxon>
        <taxon>Nematoda</taxon>
        <taxon>Enoplea</taxon>
        <taxon>Dorylaimia</taxon>
        <taxon>Trichinellida</taxon>
        <taxon>Trichinellidae</taxon>
        <taxon>Trichinella</taxon>
    </lineage>
</organism>
<reference evidence="3 4" key="1">
    <citation type="submission" date="2015-01" db="EMBL/GenBank/DDBJ databases">
        <title>Evolution of Trichinella species and genotypes.</title>
        <authorList>
            <person name="Korhonen P.K."/>
            <person name="Edoardo P."/>
            <person name="Giuseppe L.R."/>
            <person name="Gasser R.B."/>
        </authorList>
    </citation>
    <scope>NUCLEOTIDE SEQUENCE [LARGE SCALE GENOMIC DNA]</scope>
    <source>
        <strain evidence="3">ISS176</strain>
    </source>
</reference>
<dbReference type="PANTHER" id="PTHR15286:SF6">
    <property type="entry name" value="GH01133P"/>
    <property type="match status" value="1"/>
</dbReference>
<dbReference type="InterPro" id="IPR033593">
    <property type="entry name" value="N-RASSF"/>
</dbReference>
<dbReference type="EMBL" id="JYDV01000003">
    <property type="protein sequence ID" value="KRZ45317.1"/>
    <property type="molecule type" value="Genomic_DNA"/>
</dbReference>
<feature type="coiled-coil region" evidence="1">
    <location>
        <begin position="262"/>
        <end position="310"/>
    </location>
</feature>
<dbReference type="Gene3D" id="3.10.20.90">
    <property type="entry name" value="Phosphatidylinositol 3-kinase Catalytic Subunit, Chain A, domain 1"/>
    <property type="match status" value="1"/>
</dbReference>
<name>A0A0V1KER8_TRIPS</name>
<accession>A0A0V1KER8</accession>
<dbReference type="AlphaFoldDB" id="A0A0V1KER8"/>
<proteinExistence type="predicted"/>
<feature type="signal peptide" evidence="2">
    <location>
        <begin position="1"/>
        <end position="17"/>
    </location>
</feature>
<dbReference type="CDD" id="cd16123">
    <property type="entry name" value="RA_RASSF7_like"/>
    <property type="match status" value="1"/>
</dbReference>
<comment type="caution">
    <text evidence="3">The sequence shown here is derived from an EMBL/GenBank/DDBJ whole genome shotgun (WGS) entry which is preliminary data.</text>
</comment>
<evidence type="ECO:0000313" key="4">
    <source>
        <dbReference type="Proteomes" id="UP000054826"/>
    </source>
</evidence>